<evidence type="ECO:0000313" key="14">
    <source>
        <dbReference type="EMBL" id="TSE10490.1"/>
    </source>
</evidence>
<dbReference type="RefSeq" id="WP_143915552.1">
    <property type="nucleotide sequence ID" value="NZ_CANMIK010000007.1"/>
</dbReference>
<reference evidence="14 15" key="1">
    <citation type="submission" date="2019-07" db="EMBL/GenBank/DDBJ databases">
        <title>The draft genome sequence of Aquimarina algiphila M91.</title>
        <authorList>
            <person name="Meng X."/>
        </authorList>
    </citation>
    <scope>NUCLEOTIDE SEQUENCE [LARGE SCALE GENOMIC DNA]</scope>
    <source>
        <strain evidence="14 15">M91</strain>
    </source>
</reference>
<keyword evidence="3" id="KW-1134">Transmembrane beta strand</keyword>
<dbReference type="GO" id="GO:0015344">
    <property type="term" value="F:siderophore uptake transmembrane transporter activity"/>
    <property type="evidence" value="ECO:0007669"/>
    <property type="project" value="TreeGrafter"/>
</dbReference>
<keyword evidence="9" id="KW-0998">Cell outer membrane</keyword>
<comment type="caution">
    <text evidence="14">The sequence shown here is derived from an EMBL/GenBank/DDBJ whole genome shotgun (WGS) entry which is preliminary data.</text>
</comment>
<dbReference type="SUPFAM" id="SSF56935">
    <property type="entry name" value="Porins"/>
    <property type="match status" value="1"/>
</dbReference>
<evidence type="ECO:0000256" key="1">
    <source>
        <dbReference type="ARBA" id="ARBA00004571"/>
    </source>
</evidence>
<feature type="domain" description="TonB-dependent receptor-like beta-barrel" evidence="12">
    <location>
        <begin position="324"/>
        <end position="664"/>
    </location>
</feature>
<dbReference type="GO" id="GO:0009279">
    <property type="term" value="C:cell outer membrane"/>
    <property type="evidence" value="ECO:0007669"/>
    <property type="project" value="UniProtKB-SubCell"/>
</dbReference>
<dbReference type="AlphaFoldDB" id="A0A554VPS2"/>
<evidence type="ECO:0000256" key="7">
    <source>
        <dbReference type="ARBA" id="ARBA00023136"/>
    </source>
</evidence>
<organism evidence="14 15">
    <name type="scientific">Aquimarina algiphila</name>
    <dbReference type="NCBI Taxonomy" id="2047982"/>
    <lineage>
        <taxon>Bacteria</taxon>
        <taxon>Pseudomonadati</taxon>
        <taxon>Bacteroidota</taxon>
        <taxon>Flavobacteriia</taxon>
        <taxon>Flavobacteriales</taxon>
        <taxon>Flavobacteriaceae</taxon>
        <taxon>Aquimarina</taxon>
    </lineage>
</organism>
<keyword evidence="7 10" id="KW-0472">Membrane</keyword>
<dbReference type="Gene3D" id="2.40.170.20">
    <property type="entry name" value="TonB-dependent receptor, beta-barrel domain"/>
    <property type="match status" value="1"/>
</dbReference>
<evidence type="ECO:0000256" key="11">
    <source>
        <dbReference type="SAM" id="SignalP"/>
    </source>
</evidence>
<protein>
    <submittedName>
        <fullName evidence="14">TonB-dependent receptor</fullName>
    </submittedName>
</protein>
<dbReference type="InterPro" id="IPR000531">
    <property type="entry name" value="Beta-barrel_TonB"/>
</dbReference>
<dbReference type="Pfam" id="PF00593">
    <property type="entry name" value="TonB_dep_Rec_b-barrel"/>
    <property type="match status" value="1"/>
</dbReference>
<evidence type="ECO:0000313" key="15">
    <source>
        <dbReference type="Proteomes" id="UP000318833"/>
    </source>
</evidence>
<dbReference type="GO" id="GO:0044718">
    <property type="term" value="P:siderophore transmembrane transport"/>
    <property type="evidence" value="ECO:0007669"/>
    <property type="project" value="TreeGrafter"/>
</dbReference>
<evidence type="ECO:0000256" key="9">
    <source>
        <dbReference type="ARBA" id="ARBA00023237"/>
    </source>
</evidence>
<keyword evidence="8 14" id="KW-0675">Receptor</keyword>
<name>A0A554VPS2_9FLAO</name>
<dbReference type="Pfam" id="PF07715">
    <property type="entry name" value="Plug"/>
    <property type="match status" value="1"/>
</dbReference>
<dbReference type="OrthoDB" id="1075473at2"/>
<dbReference type="Pfam" id="PF13715">
    <property type="entry name" value="CarbopepD_reg_2"/>
    <property type="match status" value="1"/>
</dbReference>
<dbReference type="EMBL" id="VLNR01000006">
    <property type="protein sequence ID" value="TSE10490.1"/>
    <property type="molecule type" value="Genomic_DNA"/>
</dbReference>
<dbReference type="InterPro" id="IPR008969">
    <property type="entry name" value="CarboxyPept-like_regulatory"/>
</dbReference>
<evidence type="ECO:0000256" key="2">
    <source>
        <dbReference type="ARBA" id="ARBA00022448"/>
    </source>
</evidence>
<dbReference type="Proteomes" id="UP000318833">
    <property type="component" value="Unassembled WGS sequence"/>
</dbReference>
<keyword evidence="6 10" id="KW-0798">TonB box</keyword>
<evidence type="ECO:0000256" key="8">
    <source>
        <dbReference type="ARBA" id="ARBA00023170"/>
    </source>
</evidence>
<gene>
    <name evidence="14" type="ORF">FOF46_04120</name>
</gene>
<dbReference type="Gene3D" id="2.60.40.1120">
    <property type="entry name" value="Carboxypeptidase-like, regulatory domain"/>
    <property type="match status" value="1"/>
</dbReference>
<feature type="signal peptide" evidence="11">
    <location>
        <begin position="1"/>
        <end position="19"/>
    </location>
</feature>
<feature type="domain" description="TonB-dependent receptor plug" evidence="13">
    <location>
        <begin position="134"/>
        <end position="214"/>
    </location>
</feature>
<evidence type="ECO:0000256" key="4">
    <source>
        <dbReference type="ARBA" id="ARBA00022692"/>
    </source>
</evidence>
<sequence length="718" mass="80814">MKLLLTFTFILALSSNITAQTTITGTVKDSSGNPIPGANVYLDGTYDGSSSNDTGAFSFTTQETGSQTLLISFLSFETYSFMEDVATMKNLNIVLKEDVNSLGSVVLNAGTFSAGDNSKASVLTPLDIVTTAGAAGDYIGALQTLPGTSNVAEDGRLFVRGGDANETNIYIDGLRVFQPFTATTNNIPTRGRFSSFLFKGTNFSTGGYSAEYGDALSSVLLLNTIDEPDQEKTEFQFINVGIGGGNTQKWKNNSLSVNAFYVNLKPYQNIIKQRVEWIKPFQSLSGEAVYRHKFNKGLLKIYGGLSYTDFELIQDDINVPEGVNFGLKNRNLYINSSYKSNLSNGWKIAAGTSFANDYNDISIVNTDINNQENSFHAKVKLRKRFSNRFKLNFGAEQFLNSFTEKVETSDFGNFRTSNNNNSTAAFTEANIFFSKKLALQLGVRGVHNSLLEYTKISPRVSLAYKTSSRSQISLAYGDFYQSPQQEVLKYDTTLDPEKSSHYILNYQFQKNRRTFRAEGYYKSYDRLVKFDTDIPEFNSTYSNLGDGYAAGIDLFWRDNESIKNFEYWASYSYLDTKRDYRNYPSQATPNFAAKHNLSLVTKYWIKDWKSLLSTTYNFASGRPYNNPNESVFQNSKTKNFNAINFSWAYLISQQKILYFSVSNVLGTDNIFNYQYANNPNANGNFSRRAIRQNADRFFIVGFFWTISDNKTDNQLDNL</sequence>
<accession>A0A554VPS2</accession>
<feature type="chain" id="PRO_5021702599" evidence="11">
    <location>
        <begin position="20"/>
        <end position="718"/>
    </location>
</feature>
<evidence type="ECO:0000256" key="6">
    <source>
        <dbReference type="ARBA" id="ARBA00023077"/>
    </source>
</evidence>
<evidence type="ECO:0000259" key="13">
    <source>
        <dbReference type="Pfam" id="PF07715"/>
    </source>
</evidence>
<keyword evidence="4" id="KW-0812">Transmembrane</keyword>
<keyword evidence="5 11" id="KW-0732">Signal</keyword>
<dbReference type="InterPro" id="IPR039426">
    <property type="entry name" value="TonB-dep_rcpt-like"/>
</dbReference>
<dbReference type="PANTHER" id="PTHR30069">
    <property type="entry name" value="TONB-DEPENDENT OUTER MEMBRANE RECEPTOR"/>
    <property type="match status" value="1"/>
</dbReference>
<keyword evidence="15" id="KW-1185">Reference proteome</keyword>
<evidence type="ECO:0000256" key="3">
    <source>
        <dbReference type="ARBA" id="ARBA00022452"/>
    </source>
</evidence>
<dbReference type="PANTHER" id="PTHR30069:SF29">
    <property type="entry name" value="HEMOGLOBIN AND HEMOGLOBIN-HAPTOGLOBIN-BINDING PROTEIN 1-RELATED"/>
    <property type="match status" value="1"/>
</dbReference>
<dbReference type="InterPro" id="IPR012910">
    <property type="entry name" value="Plug_dom"/>
</dbReference>
<comment type="subcellular location">
    <subcellularLocation>
        <location evidence="1">Cell outer membrane</location>
        <topology evidence="1">Multi-pass membrane protein</topology>
    </subcellularLocation>
</comment>
<dbReference type="InterPro" id="IPR036942">
    <property type="entry name" value="Beta-barrel_TonB_sf"/>
</dbReference>
<comment type="similarity">
    <text evidence="10">Belongs to the TonB-dependent receptor family.</text>
</comment>
<keyword evidence="2" id="KW-0813">Transport</keyword>
<evidence type="ECO:0000256" key="10">
    <source>
        <dbReference type="RuleBase" id="RU003357"/>
    </source>
</evidence>
<evidence type="ECO:0000259" key="12">
    <source>
        <dbReference type="Pfam" id="PF00593"/>
    </source>
</evidence>
<proteinExistence type="inferred from homology"/>
<dbReference type="SUPFAM" id="SSF49464">
    <property type="entry name" value="Carboxypeptidase regulatory domain-like"/>
    <property type="match status" value="1"/>
</dbReference>
<evidence type="ECO:0000256" key="5">
    <source>
        <dbReference type="ARBA" id="ARBA00022729"/>
    </source>
</evidence>